<dbReference type="STRING" id="1408157.A0A1J7IFV6"/>
<dbReference type="SMART" id="SM00360">
    <property type="entry name" value="RRM"/>
    <property type="match status" value="1"/>
</dbReference>
<dbReference type="InParanoid" id="A0A1J7IFV6"/>
<evidence type="ECO:0000256" key="1">
    <source>
        <dbReference type="ARBA" id="ARBA00022884"/>
    </source>
</evidence>
<sequence>MQLFVVATSVAAIANKEYVGNLSSERVSKREVFDLFHRFGRLAQISLKSAYGFVQYHSAEDAEAAMQAVQGAELGGRKIREFDMPVCSSWQDR</sequence>
<feature type="domain" description="RRM" evidence="3">
    <location>
        <begin position="15"/>
        <end position="80"/>
    </location>
</feature>
<dbReference type="PROSITE" id="PS50102">
    <property type="entry name" value="RRM"/>
    <property type="match status" value="1"/>
</dbReference>
<keyword evidence="5" id="KW-1185">Reference proteome</keyword>
<dbReference type="GO" id="GO:0003723">
    <property type="term" value="F:RNA binding"/>
    <property type="evidence" value="ECO:0007669"/>
    <property type="project" value="UniProtKB-UniRule"/>
</dbReference>
<name>A0A1J7IFV6_9PEZI</name>
<dbReference type="InterPro" id="IPR035979">
    <property type="entry name" value="RBD_domain_sf"/>
</dbReference>
<evidence type="ECO:0000259" key="3">
    <source>
        <dbReference type="PROSITE" id="PS50102"/>
    </source>
</evidence>
<organism evidence="4 5">
    <name type="scientific">Coniochaeta ligniaria NRRL 30616</name>
    <dbReference type="NCBI Taxonomy" id="1408157"/>
    <lineage>
        <taxon>Eukaryota</taxon>
        <taxon>Fungi</taxon>
        <taxon>Dikarya</taxon>
        <taxon>Ascomycota</taxon>
        <taxon>Pezizomycotina</taxon>
        <taxon>Sordariomycetes</taxon>
        <taxon>Sordariomycetidae</taxon>
        <taxon>Coniochaetales</taxon>
        <taxon>Coniochaetaceae</taxon>
        <taxon>Coniochaeta</taxon>
    </lineage>
</organism>
<evidence type="ECO:0000256" key="2">
    <source>
        <dbReference type="PROSITE-ProRule" id="PRU00176"/>
    </source>
</evidence>
<dbReference type="EMBL" id="KV875100">
    <property type="protein sequence ID" value="OIW26575.1"/>
    <property type="molecule type" value="Genomic_DNA"/>
</dbReference>
<dbReference type="Pfam" id="PF00076">
    <property type="entry name" value="RRM_1"/>
    <property type="match status" value="1"/>
</dbReference>
<dbReference type="InterPro" id="IPR051186">
    <property type="entry name" value="RRM_HNRPC/RALY_subfam"/>
</dbReference>
<dbReference type="OrthoDB" id="10044938at2759"/>
<dbReference type="PANTHER" id="PTHR13968:SF26">
    <property type="entry name" value="RRM DOMAIN-CONTAINING PROTEIN"/>
    <property type="match status" value="1"/>
</dbReference>
<evidence type="ECO:0000313" key="5">
    <source>
        <dbReference type="Proteomes" id="UP000182658"/>
    </source>
</evidence>
<dbReference type="AlphaFoldDB" id="A0A1J7IFV6"/>
<dbReference type="InterPro" id="IPR012677">
    <property type="entry name" value="Nucleotide-bd_a/b_plait_sf"/>
</dbReference>
<protein>
    <recommendedName>
        <fullName evidence="3">RRM domain-containing protein</fullName>
    </recommendedName>
</protein>
<reference evidence="4 5" key="1">
    <citation type="submission" date="2016-10" db="EMBL/GenBank/DDBJ databases">
        <title>Draft genome sequence of Coniochaeta ligniaria NRRL30616, a lignocellulolytic fungus for bioabatement of inhibitors in plant biomass hydrolysates.</title>
        <authorList>
            <consortium name="DOE Joint Genome Institute"/>
            <person name="Jimenez D.J."/>
            <person name="Hector R.E."/>
            <person name="Riley R."/>
            <person name="Sun H."/>
            <person name="Grigoriev I.V."/>
            <person name="Van Elsas J.D."/>
            <person name="Nichols N.N."/>
        </authorList>
    </citation>
    <scope>NUCLEOTIDE SEQUENCE [LARGE SCALE GENOMIC DNA]</scope>
    <source>
        <strain evidence="4 5">NRRL 30616</strain>
    </source>
</reference>
<dbReference type="PANTHER" id="PTHR13968">
    <property type="entry name" value="HETEROGENEOUS NUCLEAR RIBONUCLEOPROTEIN"/>
    <property type="match status" value="1"/>
</dbReference>
<dbReference type="SUPFAM" id="SSF54928">
    <property type="entry name" value="RNA-binding domain, RBD"/>
    <property type="match status" value="1"/>
</dbReference>
<gene>
    <name evidence="4" type="ORF">CONLIGDRAFT_634834</name>
</gene>
<dbReference type="Proteomes" id="UP000182658">
    <property type="component" value="Unassembled WGS sequence"/>
</dbReference>
<dbReference type="Gene3D" id="3.30.70.330">
    <property type="match status" value="1"/>
</dbReference>
<evidence type="ECO:0000313" key="4">
    <source>
        <dbReference type="EMBL" id="OIW26575.1"/>
    </source>
</evidence>
<dbReference type="InterPro" id="IPR000504">
    <property type="entry name" value="RRM_dom"/>
</dbReference>
<keyword evidence="1 2" id="KW-0694">RNA-binding</keyword>
<accession>A0A1J7IFV6</accession>
<proteinExistence type="predicted"/>